<keyword evidence="8" id="KW-0626">Porin</keyword>
<dbReference type="Pfam" id="PF13609">
    <property type="entry name" value="Porin_4"/>
    <property type="match status" value="1"/>
</dbReference>
<dbReference type="AlphaFoldDB" id="A0A370DHC5"/>
<dbReference type="GO" id="GO:0046930">
    <property type="term" value="C:pore complex"/>
    <property type="evidence" value="ECO:0007669"/>
    <property type="project" value="UniProtKB-KW"/>
</dbReference>
<keyword evidence="10" id="KW-0998">Cell outer membrane</keyword>
<evidence type="ECO:0000256" key="5">
    <source>
        <dbReference type="ARBA" id="ARBA00022692"/>
    </source>
</evidence>
<keyword evidence="6 11" id="KW-0732">Signal</keyword>
<dbReference type="Gene3D" id="2.40.160.10">
    <property type="entry name" value="Porin"/>
    <property type="match status" value="1"/>
</dbReference>
<comment type="subcellular location">
    <subcellularLocation>
        <location evidence="1">Cell outer membrane</location>
        <topology evidence="1">Multi-pass membrane protein</topology>
    </subcellularLocation>
</comment>
<evidence type="ECO:0000256" key="3">
    <source>
        <dbReference type="ARBA" id="ARBA00022448"/>
    </source>
</evidence>
<dbReference type="GO" id="GO:0015288">
    <property type="term" value="F:porin activity"/>
    <property type="evidence" value="ECO:0007669"/>
    <property type="project" value="UniProtKB-KW"/>
</dbReference>
<comment type="caution">
    <text evidence="13">The sequence shown here is derived from an EMBL/GenBank/DDBJ whole genome shotgun (WGS) entry which is preliminary data.</text>
</comment>
<evidence type="ECO:0000256" key="7">
    <source>
        <dbReference type="ARBA" id="ARBA00023065"/>
    </source>
</evidence>
<keyword evidence="4" id="KW-1134">Transmembrane beta strand</keyword>
<reference evidence="13 14" key="1">
    <citation type="journal article" date="2018" name="ISME J.">
        <title>Endosymbiont genomes yield clues of tubeworm success.</title>
        <authorList>
            <person name="Li Y."/>
            <person name="Liles M.R."/>
            <person name="Halanych K.M."/>
        </authorList>
    </citation>
    <scope>NUCLEOTIDE SEQUENCE [LARGE SCALE GENOMIC DNA]</scope>
    <source>
        <strain evidence="13">A1464</strain>
    </source>
</reference>
<evidence type="ECO:0000313" key="13">
    <source>
        <dbReference type="EMBL" id="RDH83940.1"/>
    </source>
</evidence>
<dbReference type="PANTHER" id="PTHR34501">
    <property type="entry name" value="PROTEIN YDDL-RELATED"/>
    <property type="match status" value="1"/>
</dbReference>
<evidence type="ECO:0000259" key="12">
    <source>
        <dbReference type="Pfam" id="PF13609"/>
    </source>
</evidence>
<feature type="domain" description="Porin" evidence="12">
    <location>
        <begin position="12"/>
        <end position="296"/>
    </location>
</feature>
<dbReference type="SUPFAM" id="SSF56935">
    <property type="entry name" value="Porins"/>
    <property type="match status" value="1"/>
</dbReference>
<keyword evidence="9" id="KW-0472">Membrane</keyword>
<sequence>MKSFTKKTATLAIITAISMPGIASAEAQLFGKAHLSFGTVSEDDGVTETSSTAVSSHASRVGVKGSVDTDSDTSVIYRFVWQIDMTDDAKSSADHIKSREQYVGLKGDWGQIRLGRDDSPYKKAGKKNVEHLSDTYADYNNIIDKGQDTRNDNSLGYLVKVGPGKLGLQYAAGDDDPAAENAGQSYNFAYDMKMGAIGFAVAYQTIEKSPTNDETGTKLVIGYKLGNTKLGLIGETVEDDSALDDTNMLFSIKHNIDKKNAIKFVYGTKDQGNTDDATMTALAYDHKMGKKVSVYALWTDGADGGLNDATKLAGDGSAIALGVIAKF</sequence>
<evidence type="ECO:0000256" key="10">
    <source>
        <dbReference type="ARBA" id="ARBA00023237"/>
    </source>
</evidence>
<proteinExistence type="predicted"/>
<evidence type="ECO:0000256" key="9">
    <source>
        <dbReference type="ARBA" id="ARBA00023136"/>
    </source>
</evidence>
<gene>
    <name evidence="13" type="ORF">DIZ80_07340</name>
</gene>
<keyword evidence="3" id="KW-0813">Transport</keyword>
<evidence type="ECO:0000256" key="11">
    <source>
        <dbReference type="SAM" id="SignalP"/>
    </source>
</evidence>
<evidence type="ECO:0000256" key="4">
    <source>
        <dbReference type="ARBA" id="ARBA00022452"/>
    </source>
</evidence>
<dbReference type="GO" id="GO:0009279">
    <property type="term" value="C:cell outer membrane"/>
    <property type="evidence" value="ECO:0007669"/>
    <property type="project" value="UniProtKB-SubCell"/>
</dbReference>
<keyword evidence="5" id="KW-0812">Transmembrane</keyword>
<evidence type="ECO:0000256" key="6">
    <source>
        <dbReference type="ARBA" id="ARBA00022729"/>
    </source>
</evidence>
<keyword evidence="14" id="KW-1185">Reference proteome</keyword>
<dbReference type="InterPro" id="IPR023614">
    <property type="entry name" value="Porin_dom_sf"/>
</dbReference>
<evidence type="ECO:0000256" key="2">
    <source>
        <dbReference type="ARBA" id="ARBA00011233"/>
    </source>
</evidence>
<organism evidence="13 14">
    <name type="scientific">endosymbiont of Galathealinum brachiosum</name>
    <dbReference type="NCBI Taxonomy" id="2200906"/>
    <lineage>
        <taxon>Bacteria</taxon>
        <taxon>Pseudomonadati</taxon>
        <taxon>Pseudomonadota</taxon>
        <taxon>Gammaproteobacteria</taxon>
        <taxon>sulfur-oxidizing symbionts</taxon>
    </lineage>
</organism>
<feature type="chain" id="PRO_5016679141" description="Porin domain-containing protein" evidence="11">
    <location>
        <begin position="26"/>
        <end position="327"/>
    </location>
</feature>
<dbReference type="GO" id="GO:0006811">
    <property type="term" value="P:monoatomic ion transport"/>
    <property type="evidence" value="ECO:0007669"/>
    <property type="project" value="UniProtKB-KW"/>
</dbReference>
<name>A0A370DHC5_9GAMM</name>
<dbReference type="EMBL" id="QFXC01000008">
    <property type="protein sequence ID" value="RDH83940.1"/>
    <property type="molecule type" value="Genomic_DNA"/>
</dbReference>
<accession>A0A370DHC5</accession>
<dbReference type="CDD" id="cd00342">
    <property type="entry name" value="gram_neg_porins"/>
    <property type="match status" value="1"/>
</dbReference>
<dbReference type="Proteomes" id="UP000254266">
    <property type="component" value="Unassembled WGS sequence"/>
</dbReference>
<evidence type="ECO:0000313" key="14">
    <source>
        <dbReference type="Proteomes" id="UP000254266"/>
    </source>
</evidence>
<feature type="signal peptide" evidence="11">
    <location>
        <begin position="1"/>
        <end position="25"/>
    </location>
</feature>
<comment type="subunit">
    <text evidence="2">Homotrimer.</text>
</comment>
<evidence type="ECO:0000256" key="8">
    <source>
        <dbReference type="ARBA" id="ARBA00023114"/>
    </source>
</evidence>
<keyword evidence="7" id="KW-0406">Ion transport</keyword>
<dbReference type="InterPro" id="IPR033900">
    <property type="entry name" value="Gram_neg_porin_domain"/>
</dbReference>
<dbReference type="InterPro" id="IPR050298">
    <property type="entry name" value="Gram-neg_bact_OMP"/>
</dbReference>
<protein>
    <recommendedName>
        <fullName evidence="12">Porin domain-containing protein</fullName>
    </recommendedName>
</protein>
<evidence type="ECO:0000256" key="1">
    <source>
        <dbReference type="ARBA" id="ARBA00004571"/>
    </source>
</evidence>
<dbReference type="PANTHER" id="PTHR34501:SF9">
    <property type="entry name" value="MAJOR OUTER MEMBRANE PROTEIN P.IA"/>
    <property type="match status" value="1"/>
</dbReference>